<reference evidence="1 2" key="1">
    <citation type="submission" date="2016-10" db="EMBL/GenBank/DDBJ databases">
        <authorList>
            <person name="de Groot N.N."/>
        </authorList>
    </citation>
    <scope>NUCLEOTIDE SEQUENCE [LARGE SCALE GENOMIC DNA]</scope>
    <source>
        <strain evidence="1 2">DSM 21800</strain>
    </source>
</reference>
<evidence type="ECO:0000313" key="1">
    <source>
        <dbReference type="EMBL" id="SDS65426.1"/>
    </source>
</evidence>
<dbReference type="RefSeq" id="WP_091525331.1">
    <property type="nucleotide sequence ID" value="NZ_LT629772.1"/>
</dbReference>
<protein>
    <submittedName>
        <fullName evidence="1">Uncharacterized protein</fullName>
    </submittedName>
</protein>
<dbReference type="AlphaFoldDB" id="A0A1H1TZL8"/>
<evidence type="ECO:0000313" key="2">
    <source>
        <dbReference type="Proteomes" id="UP000199103"/>
    </source>
</evidence>
<dbReference type="EMBL" id="LT629772">
    <property type="protein sequence ID" value="SDS65426.1"/>
    <property type="molecule type" value="Genomic_DNA"/>
</dbReference>
<accession>A0A1H1TZL8</accession>
<gene>
    <name evidence="1" type="ORF">SAMN04489812_2574</name>
</gene>
<dbReference type="OrthoDB" id="6001668at2"/>
<organism evidence="1 2">
    <name type="scientific">Microlunatus soli</name>
    <dbReference type="NCBI Taxonomy" id="630515"/>
    <lineage>
        <taxon>Bacteria</taxon>
        <taxon>Bacillati</taxon>
        <taxon>Actinomycetota</taxon>
        <taxon>Actinomycetes</taxon>
        <taxon>Propionibacteriales</taxon>
        <taxon>Propionibacteriaceae</taxon>
        <taxon>Microlunatus</taxon>
    </lineage>
</organism>
<proteinExistence type="predicted"/>
<dbReference type="STRING" id="630515.SAMN04489812_2574"/>
<sequence>MITRARLSDRARAVIDDFANHPGVTPDHVGCLRAAIYSSPALAQNFDNAVRGGTLDRLRPLPESSSAGGTYEATHRSISFPLSKLNRANVDEATFVLGHEVQHALNRRETSRADQAFFDDLDRSARHDQDYTRPIARVVRAHRRDEASANIAGWNALADRLRQRHSDLTLEMIRNAARWRSLDFVERDRTTRELRPRGSLVILADGRIDPTPTNVEAMARAYVDRLPEATKLGHNGNSDYANHYGAWAISVAAQKHTTHHPSKPSLSMRVDLEQLHLDRSLLEQNGVDLGQRRQPIPLVDATGHPPTDHLLHHTAASHRFVPIADRPDLNGTSPVPARLARLGFASRPQLRTVTQIAATATRSQWPTSLRTQRVRSDFGARDGP</sequence>
<keyword evidence="2" id="KW-1185">Reference proteome</keyword>
<name>A0A1H1TZL8_9ACTN</name>
<dbReference type="Proteomes" id="UP000199103">
    <property type="component" value="Chromosome I"/>
</dbReference>